<reference evidence="7" key="1">
    <citation type="submission" date="2021-01" db="EMBL/GenBank/DDBJ databases">
        <authorList>
            <person name="Corre E."/>
            <person name="Pelletier E."/>
            <person name="Niang G."/>
            <person name="Scheremetjew M."/>
            <person name="Finn R."/>
            <person name="Kale V."/>
            <person name="Holt S."/>
            <person name="Cochrane G."/>
            <person name="Meng A."/>
            <person name="Brown T."/>
            <person name="Cohen L."/>
        </authorList>
    </citation>
    <scope>NUCLEOTIDE SEQUENCE</scope>
    <source>
        <strain evidence="7">Isolate 1302-5</strain>
    </source>
</reference>
<feature type="transmembrane region" description="Helical" evidence="5">
    <location>
        <begin position="852"/>
        <end position="871"/>
    </location>
</feature>
<keyword evidence="2 5" id="KW-0812">Transmembrane</keyword>
<evidence type="ECO:0000259" key="6">
    <source>
        <dbReference type="PROSITE" id="PS51382"/>
    </source>
</evidence>
<dbReference type="InterPro" id="IPR011701">
    <property type="entry name" value="MFS"/>
</dbReference>
<feature type="transmembrane region" description="Helical" evidence="5">
    <location>
        <begin position="431"/>
        <end position="450"/>
    </location>
</feature>
<evidence type="ECO:0000256" key="3">
    <source>
        <dbReference type="ARBA" id="ARBA00022989"/>
    </source>
</evidence>
<dbReference type="AlphaFoldDB" id="A0A7S4JZA6"/>
<keyword evidence="3 5" id="KW-1133">Transmembrane helix</keyword>
<accession>A0A7S4JZA6</accession>
<dbReference type="PROSITE" id="PS51382">
    <property type="entry name" value="SPX"/>
    <property type="match status" value="1"/>
</dbReference>
<name>A0A7S4JZA6_9STRA</name>
<proteinExistence type="predicted"/>
<comment type="subcellular location">
    <subcellularLocation>
        <location evidence="1">Membrane</location>
        <topology evidence="1">Multi-pass membrane protein</topology>
    </subcellularLocation>
</comment>
<evidence type="ECO:0000256" key="5">
    <source>
        <dbReference type="SAM" id="Phobius"/>
    </source>
</evidence>
<evidence type="ECO:0000256" key="1">
    <source>
        <dbReference type="ARBA" id="ARBA00004141"/>
    </source>
</evidence>
<gene>
    <name evidence="7" type="ORF">OAUR00152_LOCUS36550</name>
</gene>
<dbReference type="Pfam" id="PF07690">
    <property type="entry name" value="MFS_1"/>
    <property type="match status" value="1"/>
</dbReference>
<feature type="transmembrane region" description="Helical" evidence="5">
    <location>
        <begin position="713"/>
        <end position="735"/>
    </location>
</feature>
<organism evidence="7">
    <name type="scientific">Odontella aurita</name>
    <dbReference type="NCBI Taxonomy" id="265563"/>
    <lineage>
        <taxon>Eukaryota</taxon>
        <taxon>Sar</taxon>
        <taxon>Stramenopiles</taxon>
        <taxon>Ochrophyta</taxon>
        <taxon>Bacillariophyta</taxon>
        <taxon>Mediophyceae</taxon>
        <taxon>Biddulphiophycidae</taxon>
        <taxon>Eupodiscales</taxon>
        <taxon>Odontellaceae</taxon>
        <taxon>Odontella</taxon>
    </lineage>
</organism>
<feature type="transmembrane region" description="Helical" evidence="5">
    <location>
        <begin position="522"/>
        <end position="543"/>
    </location>
</feature>
<keyword evidence="4 5" id="KW-0472">Membrane</keyword>
<feature type="domain" description="SPX" evidence="6">
    <location>
        <begin position="2"/>
        <end position="229"/>
    </location>
</feature>
<dbReference type="GO" id="GO:0016020">
    <property type="term" value="C:membrane"/>
    <property type="evidence" value="ECO:0007669"/>
    <property type="project" value="UniProtKB-SubCell"/>
</dbReference>
<dbReference type="InterPro" id="IPR004331">
    <property type="entry name" value="SPX_dom"/>
</dbReference>
<dbReference type="InterPro" id="IPR036259">
    <property type="entry name" value="MFS_trans_sf"/>
</dbReference>
<evidence type="ECO:0000313" key="7">
    <source>
        <dbReference type="EMBL" id="CAE2279059.1"/>
    </source>
</evidence>
<evidence type="ECO:0000256" key="2">
    <source>
        <dbReference type="ARBA" id="ARBA00022692"/>
    </source>
</evidence>
<dbReference type="Gene3D" id="1.20.1250.20">
    <property type="entry name" value="MFS general substrate transporter like domains"/>
    <property type="match status" value="1"/>
</dbReference>
<evidence type="ECO:0000256" key="4">
    <source>
        <dbReference type="ARBA" id="ARBA00023136"/>
    </source>
</evidence>
<dbReference type="GO" id="GO:0022857">
    <property type="term" value="F:transmembrane transporter activity"/>
    <property type="evidence" value="ECO:0007669"/>
    <property type="project" value="InterPro"/>
</dbReference>
<dbReference type="PANTHER" id="PTHR23510">
    <property type="entry name" value="INNER MEMBRANE TRANSPORT PROTEIN YAJR"/>
    <property type="match status" value="1"/>
</dbReference>
<feature type="transmembrane region" description="Helical" evidence="5">
    <location>
        <begin position="459"/>
        <end position="476"/>
    </location>
</feature>
<dbReference type="EMBL" id="HBKQ01053099">
    <property type="protein sequence ID" value="CAE2279059.1"/>
    <property type="molecule type" value="Transcribed_RNA"/>
</dbReference>
<sequence>MKNFESYLKRSIRRSSPDSTLGGDWSVHYVDYSFLKRKIREYARRRSSLKALYRNGGDVCVTKADLRLLGCADDTAVTKPTGVALRRKAEDRGEDEQGGYFQYTDSDEHAHVKMKDALSYLSRTERLEFCGLLDREITKAATFYGTQLVFLAKSITHLDNASTAPSHGDVPTTANVGVSTQSRIAKVGEVGNEILEAFAFVVVNVITLRQILIRYDAFVRTQDGLPLSQWYLRVHSGKSREEDHIQSLFHLDALNLQERSFLEKAQLMKLTDSNNTSGVEPPVTGSDTYLSDHTKQFSSFSKLLVQTLQSVERAASGDIVWRDRIVSSLRHYFLIGSQTKGLSMEPAFLLMRGRHLKEEMKAIATWRETRSLTPDMVGEEAENTSIDPENVVPLILNLLSCFLYLMNNYIIEPSSAYYANALGSNDALSGIMVGASPWFALMSCVGYSFWTNYSYRKPIIFAALLMMVGNFMYGAAYAWGRSMPICLIGRAITGLGAPRVINRRYIADSTPFSLRTAASAAFAMATAVGAAMGPGMAILLDMIEFEFYLPLLGKHYFNGMTGPGYFMCLCWGIYLFCALIWLKEPSRSGIEELKRREEAEVATSEIEAGNSASQRALMESLGDYNHSCSNDTEASFRQKSFEGIFNDNENDLGEDENGESKDGSGYFECFKHLNHATLICMSLIFMKRISLENVVGSTSIVTKNRYGWSIKNVGLLHLVNGIIVIPVSALAGWLSQFREDRYLAVLFLSITLFGMVFLVDLTDFVSTETEMYNEGHWLAVGPARYITGSIIAFSGIEACESFVASLMSKVVPSALAVGTFNSGLLETLVGTWGRAMADLIITTMALISLRQLLNLLVIPASLLVVISIALIRVNYEELAL</sequence>
<dbReference type="SUPFAM" id="SSF103473">
    <property type="entry name" value="MFS general substrate transporter"/>
    <property type="match status" value="1"/>
</dbReference>
<dbReference type="InterPro" id="IPR051068">
    <property type="entry name" value="MFS_Domain-Containing_Protein"/>
</dbReference>
<feature type="transmembrane region" description="Helical" evidence="5">
    <location>
        <begin position="563"/>
        <end position="582"/>
    </location>
</feature>
<dbReference type="PANTHER" id="PTHR23510:SF64">
    <property type="entry name" value="INNER MEMBRANE TRANSPORT PROTEIN YAJR"/>
    <property type="match status" value="1"/>
</dbReference>
<protein>
    <recommendedName>
        <fullName evidence="6">SPX domain-containing protein</fullName>
    </recommendedName>
</protein>
<feature type="transmembrane region" description="Helical" evidence="5">
    <location>
        <begin position="741"/>
        <end position="761"/>
    </location>
</feature>